<proteinExistence type="inferred from homology"/>
<reference evidence="9" key="2">
    <citation type="submission" date="2021-01" db="UniProtKB">
        <authorList>
            <consortium name="EnsemblMetazoa"/>
        </authorList>
    </citation>
    <scope>IDENTIFICATION</scope>
</reference>
<evidence type="ECO:0000256" key="1">
    <source>
        <dbReference type="ARBA" id="ARBA00005964"/>
    </source>
</evidence>
<feature type="chain" id="PRO_5029948211" description="Carboxylic ester hydrolase" evidence="6">
    <location>
        <begin position="26"/>
        <end position="619"/>
    </location>
</feature>
<evidence type="ECO:0000313" key="9">
    <source>
        <dbReference type="EnsemblMetazoa" id="XP_030837417"/>
    </source>
</evidence>
<dbReference type="FunFam" id="3.40.50.1820:FF:000128">
    <property type="entry name" value="Carboxylic ester hydrolase"/>
    <property type="match status" value="1"/>
</dbReference>
<accession>A0A7M7NNV3</accession>
<keyword evidence="2" id="KW-0719">Serine esterase</keyword>
<keyword evidence="4" id="KW-1015">Disulfide bond</keyword>
<organism evidence="9 10">
    <name type="scientific">Strongylocentrotus purpuratus</name>
    <name type="common">Purple sea urchin</name>
    <dbReference type="NCBI Taxonomy" id="7668"/>
    <lineage>
        <taxon>Eukaryota</taxon>
        <taxon>Metazoa</taxon>
        <taxon>Echinodermata</taxon>
        <taxon>Eleutherozoa</taxon>
        <taxon>Echinozoa</taxon>
        <taxon>Echinoidea</taxon>
        <taxon>Euechinoidea</taxon>
        <taxon>Echinacea</taxon>
        <taxon>Camarodonta</taxon>
        <taxon>Echinidea</taxon>
        <taxon>Strongylocentrotidae</taxon>
        <taxon>Strongylocentrotus</taxon>
    </lineage>
</organism>
<feature type="signal peptide" evidence="6">
    <location>
        <begin position="1"/>
        <end position="25"/>
    </location>
</feature>
<dbReference type="PANTHER" id="PTHR43918">
    <property type="entry name" value="ACETYLCHOLINESTERASE"/>
    <property type="match status" value="1"/>
</dbReference>
<feature type="compositionally biased region" description="Basic and acidic residues" evidence="7">
    <location>
        <begin position="598"/>
        <end position="611"/>
    </location>
</feature>
<name>A0A7M7NNV3_STRPU</name>
<evidence type="ECO:0000256" key="5">
    <source>
        <dbReference type="PIRSR" id="PIRSR600997-1"/>
    </source>
</evidence>
<dbReference type="RefSeq" id="XP_030837417.1">
    <property type="nucleotide sequence ID" value="XM_030981557.1"/>
</dbReference>
<dbReference type="GO" id="GO:0005615">
    <property type="term" value="C:extracellular space"/>
    <property type="evidence" value="ECO:0000318"/>
    <property type="project" value="GO_Central"/>
</dbReference>
<dbReference type="Proteomes" id="UP000007110">
    <property type="component" value="Unassembled WGS sequence"/>
</dbReference>
<dbReference type="GO" id="GO:0005886">
    <property type="term" value="C:plasma membrane"/>
    <property type="evidence" value="ECO:0000318"/>
    <property type="project" value="GO_Central"/>
</dbReference>
<protein>
    <recommendedName>
        <fullName evidence="6">Carboxylic ester hydrolase</fullName>
        <ecNumber evidence="6">3.1.1.-</ecNumber>
    </recommendedName>
</protein>
<feature type="active site" description="Charge relay system" evidence="5">
    <location>
        <position position="353"/>
    </location>
</feature>
<evidence type="ECO:0000313" key="10">
    <source>
        <dbReference type="Proteomes" id="UP000007110"/>
    </source>
</evidence>
<dbReference type="GO" id="GO:0006581">
    <property type="term" value="P:acetylcholine catabolic process"/>
    <property type="evidence" value="ECO:0000318"/>
    <property type="project" value="GO_Central"/>
</dbReference>
<reference evidence="10" key="1">
    <citation type="submission" date="2015-02" db="EMBL/GenBank/DDBJ databases">
        <title>Genome sequencing for Strongylocentrotus purpuratus.</title>
        <authorList>
            <person name="Murali S."/>
            <person name="Liu Y."/>
            <person name="Vee V."/>
            <person name="English A."/>
            <person name="Wang M."/>
            <person name="Skinner E."/>
            <person name="Han Y."/>
            <person name="Muzny D.M."/>
            <person name="Worley K.C."/>
            <person name="Gibbs R.A."/>
        </authorList>
    </citation>
    <scope>NUCLEOTIDE SEQUENCE</scope>
</reference>
<evidence type="ECO:0000256" key="4">
    <source>
        <dbReference type="ARBA" id="ARBA00023157"/>
    </source>
</evidence>
<evidence type="ECO:0000259" key="8">
    <source>
        <dbReference type="Pfam" id="PF00135"/>
    </source>
</evidence>
<evidence type="ECO:0000256" key="6">
    <source>
        <dbReference type="RuleBase" id="RU361235"/>
    </source>
</evidence>
<keyword evidence="3 6" id="KW-0378">Hydrolase</keyword>
<dbReference type="PRINTS" id="PR00878">
    <property type="entry name" value="CHOLNESTRASE"/>
</dbReference>
<dbReference type="OrthoDB" id="5981230at2759"/>
<dbReference type="PANTHER" id="PTHR43918:SF4">
    <property type="entry name" value="CARBOXYLIC ESTER HYDROLASE"/>
    <property type="match status" value="1"/>
</dbReference>
<dbReference type="GO" id="GO:0003990">
    <property type="term" value="F:acetylcholinesterase activity"/>
    <property type="evidence" value="ECO:0000318"/>
    <property type="project" value="GO_Central"/>
</dbReference>
<dbReference type="AlphaFoldDB" id="A0A7M7NNV3"/>
<dbReference type="Gene3D" id="3.40.50.1820">
    <property type="entry name" value="alpha/beta hydrolase"/>
    <property type="match status" value="1"/>
</dbReference>
<sequence length="619" mass="68320">MELTLSSVVVMVVFCIGFYTPSSSAVEDAAVGDRPLVRTTRATIRGERNSIQHRKLGDNFHRSVAVFKNIPFAEPPIGDLRYAEPVPKTLDGEFDATGDNIHCLQAKNPLMFDDSEPVEFSEDCLFLDVFVPEPKPKSAAVMVWIHGGGYHMGTKNYQKLNAMALVAAEDIIVVSINYRLGILGFLSTEDGAIPGNLGLLDQRLGLQWVKENIAAFGGDPDRVTIFGESAGSSSVNCHLLSPMCTGLFSGAIMQSGAMSPTWTFKTQKENAELTFAFGKAMGCETNSSTELLTCLRGITEEDINALHETGTTMVFYMVAPVADGHFLPEDPMQAQEEGSFNPSNVMIGSLGHEGNIFAVPFITGLKGYEKVPVNRTSFDTFISLFTRMADPLALDLIKLAYLSAEQLTSGDPEENLIDPMAQFFGDQMFLCPTFSTAQQLAAAGIQVYTYLMTHSPAYSIWGSKYTWLEDTHGEDVPYVFGSAFLAQDGEDEDEDWMLQGRLADDEVVIARRIMKYWANFAKTGNPNLGTNEGDQEPDQQFPSWPTFTSETKTYKDLSRNMENLSGTTPNARECYFVEHLLPKLIENAAEMERLKSLVEEKVSKDSERSCEDPDTCPEE</sequence>
<dbReference type="SUPFAM" id="SSF53474">
    <property type="entry name" value="alpha/beta-Hydrolases"/>
    <property type="match status" value="1"/>
</dbReference>
<dbReference type="PROSITE" id="PS00941">
    <property type="entry name" value="CARBOXYLESTERASE_B_2"/>
    <property type="match status" value="1"/>
</dbReference>
<dbReference type="KEGG" id="spu:587899"/>
<keyword evidence="10" id="KW-1185">Reference proteome</keyword>
<dbReference type="InterPro" id="IPR019819">
    <property type="entry name" value="Carboxylesterase_B_CS"/>
</dbReference>
<comment type="similarity">
    <text evidence="1 6">Belongs to the type-B carboxylesterase/lipase family.</text>
</comment>
<dbReference type="InParanoid" id="A0A7M7NNV3"/>
<dbReference type="InterPro" id="IPR050654">
    <property type="entry name" value="AChE-related_enzymes"/>
</dbReference>
<dbReference type="InterPro" id="IPR019826">
    <property type="entry name" value="Carboxylesterase_B_AS"/>
</dbReference>
<evidence type="ECO:0000256" key="7">
    <source>
        <dbReference type="SAM" id="MobiDB-lite"/>
    </source>
</evidence>
<evidence type="ECO:0000256" key="2">
    <source>
        <dbReference type="ARBA" id="ARBA00022487"/>
    </source>
</evidence>
<dbReference type="EC" id="3.1.1.-" evidence="6"/>
<dbReference type="OMA" id="EWVRNTH"/>
<dbReference type="GeneID" id="587899"/>
<feature type="region of interest" description="Disordered" evidence="7">
    <location>
        <begin position="525"/>
        <end position="547"/>
    </location>
</feature>
<feature type="active site" description="Acyl-ester intermediate" evidence="5">
    <location>
        <position position="229"/>
    </location>
</feature>
<feature type="region of interest" description="Disordered" evidence="7">
    <location>
        <begin position="598"/>
        <end position="619"/>
    </location>
</feature>
<dbReference type="InterPro" id="IPR000997">
    <property type="entry name" value="Cholinesterase"/>
</dbReference>
<dbReference type="GO" id="GO:0019695">
    <property type="term" value="P:choline metabolic process"/>
    <property type="evidence" value="ECO:0000318"/>
    <property type="project" value="GO_Central"/>
</dbReference>
<dbReference type="InterPro" id="IPR029058">
    <property type="entry name" value="AB_hydrolase_fold"/>
</dbReference>
<feature type="domain" description="Carboxylesterase type B" evidence="8">
    <location>
        <begin position="34"/>
        <end position="564"/>
    </location>
</feature>
<dbReference type="EnsemblMetazoa" id="XM_030981557">
    <property type="protein sequence ID" value="XP_030837417"/>
    <property type="gene ID" value="LOC587899"/>
</dbReference>
<evidence type="ECO:0000256" key="3">
    <source>
        <dbReference type="ARBA" id="ARBA00022801"/>
    </source>
</evidence>
<dbReference type="PROSITE" id="PS00122">
    <property type="entry name" value="CARBOXYLESTERASE_B_1"/>
    <property type="match status" value="1"/>
</dbReference>
<feature type="active site" description="Charge relay system" evidence="5">
    <location>
        <position position="472"/>
    </location>
</feature>
<dbReference type="Pfam" id="PF00135">
    <property type="entry name" value="COesterase"/>
    <property type="match status" value="1"/>
</dbReference>
<dbReference type="InterPro" id="IPR002018">
    <property type="entry name" value="CarbesteraseB"/>
</dbReference>
<keyword evidence="6" id="KW-0732">Signal</keyword>